<evidence type="ECO:0000313" key="3">
    <source>
        <dbReference type="Proteomes" id="UP000733379"/>
    </source>
</evidence>
<dbReference type="RefSeq" id="WP_215918513.1">
    <property type="nucleotide sequence ID" value="NZ_JAHKNI010000006.1"/>
</dbReference>
<sequence>MQNIIGSALAALIGVAVFVMGARFITNPVSMAGFGIPNPPVHDTGFLYWLRVKGIRDAAPGLIIFLMLAAGTPTLLGGVVLALACIPIADALIVLRSGGPKAVAYGVHAATAAVMVIDAAVLLTV</sequence>
<accession>A0ABS6AZV9</accession>
<dbReference type="InterPro" id="IPR025363">
    <property type="entry name" value="DUF4267"/>
</dbReference>
<protein>
    <submittedName>
        <fullName evidence="2">DUF4267 domain-containing protein</fullName>
    </submittedName>
</protein>
<gene>
    <name evidence="2" type="ORF">KO481_18885</name>
</gene>
<dbReference type="EMBL" id="JAHKNI010000006">
    <property type="protein sequence ID" value="MBU3063588.1"/>
    <property type="molecule type" value="Genomic_DNA"/>
</dbReference>
<keyword evidence="3" id="KW-1185">Reference proteome</keyword>
<feature type="transmembrane region" description="Helical" evidence="1">
    <location>
        <begin position="62"/>
        <end position="95"/>
    </location>
</feature>
<proteinExistence type="predicted"/>
<reference evidence="2 3" key="1">
    <citation type="submission" date="2021-06" db="EMBL/GenBank/DDBJ databases">
        <title>Actinomycetes sequencing.</title>
        <authorList>
            <person name="Shan Q."/>
        </authorList>
    </citation>
    <scope>NUCLEOTIDE SEQUENCE [LARGE SCALE GENOMIC DNA]</scope>
    <source>
        <strain evidence="2 3">NEAU-G5</strain>
    </source>
</reference>
<comment type="caution">
    <text evidence="2">The sequence shown here is derived from an EMBL/GenBank/DDBJ whole genome shotgun (WGS) entry which is preliminary data.</text>
</comment>
<keyword evidence="1" id="KW-1133">Transmembrane helix</keyword>
<keyword evidence="1" id="KW-0812">Transmembrane</keyword>
<evidence type="ECO:0000313" key="2">
    <source>
        <dbReference type="EMBL" id="MBU3063588.1"/>
    </source>
</evidence>
<keyword evidence="1" id="KW-0472">Membrane</keyword>
<dbReference type="Proteomes" id="UP000733379">
    <property type="component" value="Unassembled WGS sequence"/>
</dbReference>
<name>A0ABS6AZV9_9NOCA</name>
<feature type="transmembrane region" description="Helical" evidence="1">
    <location>
        <begin position="102"/>
        <end position="123"/>
    </location>
</feature>
<evidence type="ECO:0000256" key="1">
    <source>
        <dbReference type="SAM" id="Phobius"/>
    </source>
</evidence>
<organism evidence="2 3">
    <name type="scientific">Nocardia albiluteola</name>
    <dbReference type="NCBI Taxonomy" id="2842303"/>
    <lineage>
        <taxon>Bacteria</taxon>
        <taxon>Bacillati</taxon>
        <taxon>Actinomycetota</taxon>
        <taxon>Actinomycetes</taxon>
        <taxon>Mycobacteriales</taxon>
        <taxon>Nocardiaceae</taxon>
        <taxon>Nocardia</taxon>
    </lineage>
</organism>
<dbReference type="Pfam" id="PF14087">
    <property type="entry name" value="DUF4267"/>
    <property type="match status" value="1"/>
</dbReference>